<feature type="compositionally biased region" description="Basic and acidic residues" evidence="2">
    <location>
        <begin position="82"/>
        <end position="92"/>
    </location>
</feature>
<keyword evidence="1" id="KW-0175">Coiled coil</keyword>
<feature type="compositionally biased region" description="Basic and acidic residues" evidence="2">
    <location>
        <begin position="63"/>
        <end position="75"/>
    </location>
</feature>
<dbReference type="AlphaFoldDB" id="A0A7S2M8A8"/>
<sequence>MDTEMDGQQLTIARLRRELADKDREIKSMKAILKKIGVIANNMSEDSTQEGEEDPSSTPCRADNGRKPREREHQPKGAADQYKNDSLKEQPKNSRPIKRKIIDLTNEMEQSSEEDSNDDKNPTSQHRNKMSNSDSPSP</sequence>
<feature type="coiled-coil region" evidence="1">
    <location>
        <begin position="5"/>
        <end position="32"/>
    </location>
</feature>
<evidence type="ECO:0000313" key="3">
    <source>
        <dbReference type="EMBL" id="CAD9628196.1"/>
    </source>
</evidence>
<gene>
    <name evidence="3" type="ORF">SMAR0320_LOCUS21689</name>
</gene>
<reference evidence="3" key="1">
    <citation type="submission" date="2021-01" db="EMBL/GenBank/DDBJ databases">
        <authorList>
            <person name="Corre E."/>
            <person name="Pelletier E."/>
            <person name="Niang G."/>
            <person name="Scheremetjew M."/>
            <person name="Finn R."/>
            <person name="Kale V."/>
            <person name="Holt S."/>
            <person name="Cochrane G."/>
            <person name="Meng A."/>
            <person name="Brown T."/>
            <person name="Cohen L."/>
        </authorList>
    </citation>
    <scope>NUCLEOTIDE SEQUENCE</scope>
    <source>
        <strain evidence="3">SM1012Den-03</strain>
    </source>
</reference>
<evidence type="ECO:0000256" key="1">
    <source>
        <dbReference type="SAM" id="Coils"/>
    </source>
</evidence>
<organism evidence="3">
    <name type="scientific">Skeletonema marinoi</name>
    <dbReference type="NCBI Taxonomy" id="267567"/>
    <lineage>
        <taxon>Eukaryota</taxon>
        <taxon>Sar</taxon>
        <taxon>Stramenopiles</taxon>
        <taxon>Ochrophyta</taxon>
        <taxon>Bacillariophyta</taxon>
        <taxon>Coscinodiscophyceae</taxon>
        <taxon>Thalassiosirophycidae</taxon>
        <taxon>Thalassiosirales</taxon>
        <taxon>Skeletonemataceae</taxon>
        <taxon>Skeletonema</taxon>
        <taxon>Skeletonema marinoi-dohrnii complex</taxon>
    </lineage>
</organism>
<name>A0A7S2M8A8_9STRA</name>
<accession>A0A7S2M8A8</accession>
<feature type="compositionally biased region" description="Polar residues" evidence="2">
    <location>
        <begin position="122"/>
        <end position="138"/>
    </location>
</feature>
<protein>
    <submittedName>
        <fullName evidence="3">Uncharacterized protein</fullName>
    </submittedName>
</protein>
<evidence type="ECO:0000256" key="2">
    <source>
        <dbReference type="SAM" id="MobiDB-lite"/>
    </source>
</evidence>
<proteinExistence type="predicted"/>
<dbReference type="EMBL" id="HBGZ01030426">
    <property type="protein sequence ID" value="CAD9628196.1"/>
    <property type="molecule type" value="Transcribed_RNA"/>
</dbReference>
<feature type="region of interest" description="Disordered" evidence="2">
    <location>
        <begin position="40"/>
        <end position="138"/>
    </location>
</feature>